<dbReference type="PANTHER" id="PTHR43133:SF8">
    <property type="entry name" value="RNA POLYMERASE SIGMA FACTOR HI_1459-RELATED"/>
    <property type="match status" value="1"/>
</dbReference>
<dbReference type="EMBL" id="MFMT01000008">
    <property type="protein sequence ID" value="OGG89045.1"/>
    <property type="molecule type" value="Genomic_DNA"/>
</dbReference>
<evidence type="ECO:0000256" key="3">
    <source>
        <dbReference type="ARBA" id="ARBA00023082"/>
    </source>
</evidence>
<reference evidence="8 9" key="1">
    <citation type="journal article" date="2016" name="Nat. Commun.">
        <title>Thousands of microbial genomes shed light on interconnected biogeochemical processes in an aquifer system.</title>
        <authorList>
            <person name="Anantharaman K."/>
            <person name="Brown C.T."/>
            <person name="Hug L.A."/>
            <person name="Sharon I."/>
            <person name="Castelle C.J."/>
            <person name="Probst A.J."/>
            <person name="Thomas B.C."/>
            <person name="Singh A."/>
            <person name="Wilkins M.J."/>
            <person name="Karaoz U."/>
            <person name="Brodie E.L."/>
            <person name="Williams K.H."/>
            <person name="Hubbard S.S."/>
            <person name="Banfield J.F."/>
        </authorList>
    </citation>
    <scope>NUCLEOTIDE SEQUENCE [LARGE SCALE GENOMIC DNA]</scope>
</reference>
<dbReference type="AlphaFoldDB" id="A0A1F6FT57"/>
<dbReference type="InterPro" id="IPR036388">
    <property type="entry name" value="WH-like_DNA-bd_sf"/>
</dbReference>
<evidence type="ECO:0000259" key="6">
    <source>
        <dbReference type="Pfam" id="PF04542"/>
    </source>
</evidence>
<dbReference type="GO" id="GO:0003677">
    <property type="term" value="F:DNA binding"/>
    <property type="evidence" value="ECO:0007669"/>
    <property type="project" value="UniProtKB-KW"/>
</dbReference>
<evidence type="ECO:0000256" key="1">
    <source>
        <dbReference type="ARBA" id="ARBA00010641"/>
    </source>
</evidence>
<keyword evidence="5" id="KW-0804">Transcription</keyword>
<evidence type="ECO:0000256" key="2">
    <source>
        <dbReference type="ARBA" id="ARBA00023015"/>
    </source>
</evidence>
<evidence type="ECO:0000256" key="4">
    <source>
        <dbReference type="ARBA" id="ARBA00023125"/>
    </source>
</evidence>
<dbReference type="InterPro" id="IPR013325">
    <property type="entry name" value="RNA_pol_sigma_r2"/>
</dbReference>
<keyword evidence="4" id="KW-0238">DNA-binding</keyword>
<name>A0A1F6FT57_9BACT</name>
<dbReference type="Proteomes" id="UP000179230">
    <property type="component" value="Unassembled WGS sequence"/>
</dbReference>
<evidence type="ECO:0008006" key="10">
    <source>
        <dbReference type="Google" id="ProtNLM"/>
    </source>
</evidence>
<dbReference type="InterPro" id="IPR013249">
    <property type="entry name" value="RNA_pol_sigma70_r4_t2"/>
</dbReference>
<dbReference type="Pfam" id="PF04542">
    <property type="entry name" value="Sigma70_r2"/>
    <property type="match status" value="1"/>
</dbReference>
<organism evidence="8 9">
    <name type="scientific">Candidatus Kaiserbacteria bacterium RIFOXYD1_FULL_42_15</name>
    <dbReference type="NCBI Taxonomy" id="1798532"/>
    <lineage>
        <taxon>Bacteria</taxon>
        <taxon>Candidatus Kaiseribacteriota</taxon>
    </lineage>
</organism>
<feature type="domain" description="RNA polymerase sigma-70 region 2" evidence="6">
    <location>
        <begin position="21"/>
        <end position="86"/>
    </location>
</feature>
<dbReference type="Gene3D" id="1.10.10.10">
    <property type="entry name" value="Winged helix-like DNA-binding domain superfamily/Winged helix DNA-binding domain"/>
    <property type="match status" value="1"/>
</dbReference>
<evidence type="ECO:0000256" key="5">
    <source>
        <dbReference type="ARBA" id="ARBA00023163"/>
    </source>
</evidence>
<gene>
    <name evidence="8" type="ORF">A2592_01140</name>
</gene>
<accession>A0A1F6FT57</accession>
<comment type="caution">
    <text evidence="8">The sequence shown here is derived from an EMBL/GenBank/DDBJ whole genome shotgun (WGS) entry which is preliminary data.</text>
</comment>
<evidence type="ECO:0000313" key="8">
    <source>
        <dbReference type="EMBL" id="OGG89045.1"/>
    </source>
</evidence>
<proteinExistence type="inferred from homology"/>
<dbReference type="InterPro" id="IPR039425">
    <property type="entry name" value="RNA_pol_sigma-70-like"/>
</dbReference>
<dbReference type="Pfam" id="PF08281">
    <property type="entry name" value="Sigma70_r4_2"/>
    <property type="match status" value="1"/>
</dbReference>
<sequence>MASPKKTGNIGSQEERFLKAFEEYSDALFRHATLRISDRERAIDIVHDTFTKVWTYLRNGHEIETYRPFLYKVLNNLIIDEYRKQKELSLDTLLEREGVDEGSFEELSLSTVEALAATIDGKQALNLIDSLPDVYKEVLLFRFVDELGPREISILTEESENVISVRIHRGLKMLREKIEAETNVREESRVQHAKFK</sequence>
<dbReference type="InterPro" id="IPR007627">
    <property type="entry name" value="RNA_pol_sigma70_r2"/>
</dbReference>
<comment type="similarity">
    <text evidence="1">Belongs to the sigma-70 factor family. ECF subfamily.</text>
</comment>
<dbReference type="SUPFAM" id="SSF88946">
    <property type="entry name" value="Sigma2 domain of RNA polymerase sigma factors"/>
    <property type="match status" value="1"/>
</dbReference>
<dbReference type="SUPFAM" id="SSF88659">
    <property type="entry name" value="Sigma3 and sigma4 domains of RNA polymerase sigma factors"/>
    <property type="match status" value="1"/>
</dbReference>
<protein>
    <recommendedName>
        <fullName evidence="10">RNA polymerase sigma factor 70 region 4 type 2 domain-containing protein</fullName>
    </recommendedName>
</protein>
<dbReference type="InterPro" id="IPR014284">
    <property type="entry name" value="RNA_pol_sigma-70_dom"/>
</dbReference>
<evidence type="ECO:0000259" key="7">
    <source>
        <dbReference type="Pfam" id="PF08281"/>
    </source>
</evidence>
<dbReference type="GO" id="GO:0016987">
    <property type="term" value="F:sigma factor activity"/>
    <property type="evidence" value="ECO:0007669"/>
    <property type="project" value="UniProtKB-KW"/>
</dbReference>
<keyword evidence="2" id="KW-0805">Transcription regulation</keyword>
<dbReference type="InterPro" id="IPR013324">
    <property type="entry name" value="RNA_pol_sigma_r3/r4-like"/>
</dbReference>
<evidence type="ECO:0000313" key="9">
    <source>
        <dbReference type="Proteomes" id="UP000179230"/>
    </source>
</evidence>
<dbReference type="PANTHER" id="PTHR43133">
    <property type="entry name" value="RNA POLYMERASE ECF-TYPE SIGMA FACTO"/>
    <property type="match status" value="1"/>
</dbReference>
<dbReference type="GO" id="GO:0006352">
    <property type="term" value="P:DNA-templated transcription initiation"/>
    <property type="evidence" value="ECO:0007669"/>
    <property type="project" value="InterPro"/>
</dbReference>
<dbReference type="Gene3D" id="1.10.1740.10">
    <property type="match status" value="1"/>
</dbReference>
<dbReference type="NCBIfam" id="TIGR02937">
    <property type="entry name" value="sigma70-ECF"/>
    <property type="match status" value="1"/>
</dbReference>
<keyword evidence="3" id="KW-0731">Sigma factor</keyword>
<feature type="domain" description="RNA polymerase sigma factor 70 region 4 type 2" evidence="7">
    <location>
        <begin position="124"/>
        <end position="174"/>
    </location>
</feature>